<dbReference type="STRING" id="652787.SAMN05216490_2620"/>
<dbReference type="Pfam" id="PF04074">
    <property type="entry name" value="DUF386"/>
    <property type="match status" value="1"/>
</dbReference>
<dbReference type="AlphaFoldDB" id="A0A1H1Y3L6"/>
<dbReference type="EMBL" id="LT629740">
    <property type="protein sequence ID" value="SDT15991.1"/>
    <property type="molecule type" value="Genomic_DNA"/>
</dbReference>
<evidence type="ECO:0000256" key="1">
    <source>
        <dbReference type="SAM" id="SignalP"/>
    </source>
</evidence>
<feature type="signal peptide" evidence="1">
    <location>
        <begin position="1"/>
        <end position="25"/>
    </location>
</feature>
<protein>
    <submittedName>
        <fullName evidence="2">YhcH/YjgK/YiaL family protein</fullName>
    </submittedName>
</protein>
<keyword evidence="3" id="KW-1185">Reference proteome</keyword>
<feature type="chain" id="PRO_5009266153" evidence="1">
    <location>
        <begin position="26"/>
        <end position="206"/>
    </location>
</feature>
<reference evidence="2 3" key="1">
    <citation type="submission" date="2016-10" db="EMBL/GenBank/DDBJ databases">
        <authorList>
            <person name="de Groot N.N."/>
        </authorList>
    </citation>
    <scope>NUCLEOTIDE SEQUENCE [LARGE SCALE GENOMIC DNA]</scope>
    <source>
        <strain evidence="2 3">MP1X4</strain>
    </source>
</reference>
<gene>
    <name evidence="2" type="ORF">SAMN05216490_2620</name>
</gene>
<proteinExistence type="predicted"/>
<evidence type="ECO:0000313" key="3">
    <source>
        <dbReference type="Proteomes" id="UP000199679"/>
    </source>
</evidence>
<dbReference type="Gene3D" id="2.60.120.370">
    <property type="entry name" value="YhcH/YjgK/YiaL"/>
    <property type="match status" value="1"/>
</dbReference>
<dbReference type="PANTHER" id="PTHR34986:SF1">
    <property type="entry name" value="PROTEIN YIAL"/>
    <property type="match status" value="1"/>
</dbReference>
<dbReference type="InterPro" id="IPR004375">
    <property type="entry name" value="NanQ/TabA/YiaL"/>
</dbReference>
<dbReference type="PANTHER" id="PTHR34986">
    <property type="entry name" value="EVOLVED BETA-GALACTOSIDASE SUBUNIT BETA"/>
    <property type="match status" value="1"/>
</dbReference>
<dbReference type="NCBIfam" id="TIGR00022">
    <property type="entry name" value="YhcH/YjgK/YiaL family protein"/>
    <property type="match status" value="1"/>
</dbReference>
<dbReference type="RefSeq" id="WP_091373347.1">
    <property type="nucleotide sequence ID" value="NZ_LT629740.1"/>
</dbReference>
<evidence type="ECO:0000313" key="2">
    <source>
        <dbReference type="EMBL" id="SDT15991.1"/>
    </source>
</evidence>
<dbReference type="GO" id="GO:0005829">
    <property type="term" value="C:cytosol"/>
    <property type="evidence" value="ECO:0007669"/>
    <property type="project" value="TreeGrafter"/>
</dbReference>
<keyword evidence="1" id="KW-0732">Signal</keyword>
<sequence>MNIFPNIKKIALFIALIFASHSSFAQTDSPSKVKAANKWVKSKVWAKNLEIKVYPDINSVEFKRQYEANKTMWDKCFAFLADTAKLAKLAPGKYPIDGENAYASITDMPTRTPDVAKWESHRKYIDLQYVIKGEETIGVSPIATATVTVPYDDKKDGANYTADGKYYLATPSVFYLFFPSEVHKPNIKVDGYDSDKKLVIKIKYAE</sequence>
<accession>A0A1H1Y3L6</accession>
<organism evidence="2 3">
    <name type="scientific">Mucilaginibacter mallensis</name>
    <dbReference type="NCBI Taxonomy" id="652787"/>
    <lineage>
        <taxon>Bacteria</taxon>
        <taxon>Pseudomonadati</taxon>
        <taxon>Bacteroidota</taxon>
        <taxon>Sphingobacteriia</taxon>
        <taxon>Sphingobacteriales</taxon>
        <taxon>Sphingobacteriaceae</taxon>
        <taxon>Mucilaginibacter</taxon>
    </lineage>
</organism>
<dbReference type="Proteomes" id="UP000199679">
    <property type="component" value="Chromosome I"/>
</dbReference>
<dbReference type="InterPro" id="IPR037012">
    <property type="entry name" value="NanQ/TabA/YiaL_sf"/>
</dbReference>
<name>A0A1H1Y3L6_MUCMA</name>
<dbReference type="SUPFAM" id="SSF51197">
    <property type="entry name" value="Clavaminate synthase-like"/>
    <property type="match status" value="1"/>
</dbReference>
<dbReference type="OrthoDB" id="9792756at2"/>